<dbReference type="InterPro" id="IPR004399">
    <property type="entry name" value="HMP/HMP-P_kinase_dom"/>
</dbReference>
<dbReference type="STRING" id="1619234.SAMN05421730_100218"/>
<dbReference type="RefSeq" id="WP_091229997.1">
    <property type="nucleotide sequence ID" value="NZ_FMKA01000002.1"/>
</dbReference>
<comment type="pathway">
    <text evidence="13">Cofactor biosynthesis; thiamine diphosphate biosynthesis; 4-amino-2-methyl-5-diphosphomethylpyrimidine from 5-amino-1-(5-phospho-D-ribosyl)imidazole: step 2/3.</text>
</comment>
<gene>
    <name evidence="17" type="ORF">SAMN05421730_100218</name>
</gene>
<dbReference type="FunFam" id="3.40.1190.20:FF:000003">
    <property type="entry name" value="Phosphomethylpyrimidine kinase ThiD"/>
    <property type="match status" value="1"/>
</dbReference>
<protein>
    <recommendedName>
        <fullName evidence="7">Hydroxymethylpyrimidine/phosphomethylpyrimidine kinase</fullName>
        <ecNumber evidence="5">2.7.1.49</ecNumber>
        <ecNumber evidence="6">2.7.4.7</ecNumber>
    </recommendedName>
    <alternativeName>
        <fullName evidence="14">Hydroxymethylpyrimidine kinase</fullName>
    </alternativeName>
    <alternativeName>
        <fullName evidence="15">Hydroxymethylpyrimidine phosphate kinase</fullName>
    </alternativeName>
</protein>
<evidence type="ECO:0000256" key="4">
    <source>
        <dbReference type="ARBA" id="ARBA00009879"/>
    </source>
</evidence>
<dbReference type="NCBIfam" id="TIGR00097">
    <property type="entry name" value="HMP-P_kinase"/>
    <property type="match status" value="1"/>
</dbReference>
<dbReference type="CDD" id="cd01169">
    <property type="entry name" value="HMPP_kinase"/>
    <property type="match status" value="1"/>
</dbReference>
<evidence type="ECO:0000256" key="11">
    <source>
        <dbReference type="ARBA" id="ARBA00022840"/>
    </source>
</evidence>
<evidence type="ECO:0000256" key="9">
    <source>
        <dbReference type="ARBA" id="ARBA00022741"/>
    </source>
</evidence>
<evidence type="ECO:0000256" key="15">
    <source>
        <dbReference type="ARBA" id="ARBA00043176"/>
    </source>
</evidence>
<dbReference type="SUPFAM" id="SSF53613">
    <property type="entry name" value="Ribokinase-like"/>
    <property type="match status" value="1"/>
</dbReference>
<comment type="catalytic activity">
    <reaction evidence="1">
        <text>4-amino-5-hydroxymethyl-2-methylpyrimidine + ATP = 4-amino-2-methyl-5-(phosphooxymethyl)pyrimidine + ADP + H(+)</text>
        <dbReference type="Rhea" id="RHEA:23096"/>
        <dbReference type="ChEBI" id="CHEBI:15378"/>
        <dbReference type="ChEBI" id="CHEBI:16892"/>
        <dbReference type="ChEBI" id="CHEBI:30616"/>
        <dbReference type="ChEBI" id="CHEBI:58354"/>
        <dbReference type="ChEBI" id="CHEBI:456216"/>
        <dbReference type="EC" id="2.7.1.49"/>
    </reaction>
</comment>
<dbReference type="GO" id="GO:0008902">
    <property type="term" value="F:hydroxymethylpyrimidine kinase activity"/>
    <property type="evidence" value="ECO:0007669"/>
    <property type="project" value="UniProtKB-EC"/>
</dbReference>
<sequence>MKNCLTIAGSDCSGGAGIQADLKTFSALGTFGMSVVSAVVAENTSRVISIQDIDVKILEDQIDAVFEDIEVAAVKVGMLPGIESMRAVAAKLREYRPPVIVMDPVMVATGGGNLMNPEALGTLKKELIPVVTLLTPNIPEVEIIAGTGIRTQEDMKAAAVEIHRMGAQNVLIKGGHLEGEAYDLLYDGVNFYSFSAERIDTKNTHGTGCTLSSAITANLAKGMDMPSAVAEAKRYLTEAIRHGLAIGKGHGPTNHFHEFYRMN</sequence>
<keyword evidence="10 17" id="KW-0418">Kinase</keyword>
<proteinExistence type="inferred from homology"/>
<dbReference type="AlphaFoldDB" id="A0A1D3TQ30"/>
<dbReference type="EC" id="2.7.4.7" evidence="6"/>
<evidence type="ECO:0000313" key="17">
    <source>
        <dbReference type="EMBL" id="SCP95560.1"/>
    </source>
</evidence>
<evidence type="ECO:0000256" key="8">
    <source>
        <dbReference type="ARBA" id="ARBA00022679"/>
    </source>
</evidence>
<evidence type="ECO:0000256" key="5">
    <source>
        <dbReference type="ARBA" id="ARBA00012135"/>
    </source>
</evidence>
<dbReference type="GO" id="GO:0005829">
    <property type="term" value="C:cytosol"/>
    <property type="evidence" value="ECO:0007669"/>
    <property type="project" value="TreeGrafter"/>
</dbReference>
<evidence type="ECO:0000256" key="3">
    <source>
        <dbReference type="ARBA" id="ARBA00004769"/>
    </source>
</evidence>
<dbReference type="OrthoDB" id="9810880at2"/>
<keyword evidence="11" id="KW-0067">ATP-binding</keyword>
<evidence type="ECO:0000256" key="6">
    <source>
        <dbReference type="ARBA" id="ARBA00012963"/>
    </source>
</evidence>
<evidence type="ECO:0000259" key="16">
    <source>
        <dbReference type="Pfam" id="PF08543"/>
    </source>
</evidence>
<dbReference type="GO" id="GO:0009228">
    <property type="term" value="P:thiamine biosynthetic process"/>
    <property type="evidence" value="ECO:0007669"/>
    <property type="project" value="UniProtKB-KW"/>
</dbReference>
<dbReference type="InterPro" id="IPR013749">
    <property type="entry name" value="PM/HMP-P_kinase-1"/>
</dbReference>
<evidence type="ECO:0000256" key="14">
    <source>
        <dbReference type="ARBA" id="ARBA00042102"/>
    </source>
</evidence>
<evidence type="ECO:0000313" key="18">
    <source>
        <dbReference type="Proteomes" id="UP000199315"/>
    </source>
</evidence>
<comment type="pathway">
    <text evidence="3">Cofactor biosynthesis; thiamine diphosphate biosynthesis; 4-amino-2-methyl-5-diphosphomethylpyrimidine from 5-amino-1-(5-phospho-D-ribosyl)imidazole: step 3/3.</text>
</comment>
<dbReference type="InterPro" id="IPR029056">
    <property type="entry name" value="Ribokinase-like"/>
</dbReference>
<dbReference type="Pfam" id="PF08543">
    <property type="entry name" value="Phos_pyr_kin"/>
    <property type="match status" value="1"/>
</dbReference>
<dbReference type="EC" id="2.7.1.49" evidence="5"/>
<evidence type="ECO:0000256" key="1">
    <source>
        <dbReference type="ARBA" id="ARBA00000151"/>
    </source>
</evidence>
<evidence type="ECO:0000256" key="10">
    <source>
        <dbReference type="ARBA" id="ARBA00022777"/>
    </source>
</evidence>
<comment type="similarity">
    <text evidence="4">Belongs to the ThiD family.</text>
</comment>
<keyword evidence="12" id="KW-0784">Thiamine biosynthesis</keyword>
<evidence type="ECO:0000256" key="13">
    <source>
        <dbReference type="ARBA" id="ARBA00037917"/>
    </source>
</evidence>
<dbReference type="PANTHER" id="PTHR20858">
    <property type="entry name" value="PHOSPHOMETHYLPYRIMIDINE KINASE"/>
    <property type="match status" value="1"/>
</dbReference>
<keyword evidence="8" id="KW-0808">Transferase</keyword>
<dbReference type="Gene3D" id="3.40.1190.20">
    <property type="match status" value="1"/>
</dbReference>
<feature type="domain" description="Pyridoxamine kinase/Phosphomethylpyrimidine kinase" evidence="16">
    <location>
        <begin position="11"/>
        <end position="254"/>
    </location>
</feature>
<keyword evidence="18" id="KW-1185">Reference proteome</keyword>
<comment type="catalytic activity">
    <reaction evidence="2">
        <text>4-amino-2-methyl-5-(phosphooxymethyl)pyrimidine + ATP = 4-amino-2-methyl-5-(diphosphooxymethyl)pyrimidine + ADP</text>
        <dbReference type="Rhea" id="RHEA:19893"/>
        <dbReference type="ChEBI" id="CHEBI:30616"/>
        <dbReference type="ChEBI" id="CHEBI:57841"/>
        <dbReference type="ChEBI" id="CHEBI:58354"/>
        <dbReference type="ChEBI" id="CHEBI:456216"/>
        <dbReference type="EC" id="2.7.4.7"/>
    </reaction>
</comment>
<dbReference type="GO" id="GO:0005524">
    <property type="term" value="F:ATP binding"/>
    <property type="evidence" value="ECO:0007669"/>
    <property type="project" value="UniProtKB-KW"/>
</dbReference>
<keyword evidence="9" id="KW-0547">Nucleotide-binding</keyword>
<dbReference type="GO" id="GO:0008972">
    <property type="term" value="F:phosphomethylpyrimidine kinase activity"/>
    <property type="evidence" value="ECO:0007669"/>
    <property type="project" value="UniProtKB-EC"/>
</dbReference>
<dbReference type="Proteomes" id="UP000199315">
    <property type="component" value="Unassembled WGS sequence"/>
</dbReference>
<name>A0A1D3TQ30_9FIRM</name>
<reference evidence="17 18" key="1">
    <citation type="submission" date="2016-09" db="EMBL/GenBank/DDBJ databases">
        <authorList>
            <person name="Capua I."/>
            <person name="De Benedictis P."/>
            <person name="Joannis T."/>
            <person name="Lombin L.H."/>
            <person name="Cattoli G."/>
        </authorList>
    </citation>
    <scope>NUCLEOTIDE SEQUENCE [LARGE SCALE GENOMIC DNA]</scope>
    <source>
        <strain evidence="17 18">GluBS11</strain>
    </source>
</reference>
<evidence type="ECO:0000256" key="2">
    <source>
        <dbReference type="ARBA" id="ARBA00000565"/>
    </source>
</evidence>
<accession>A0A1D3TQ30</accession>
<evidence type="ECO:0000256" key="7">
    <source>
        <dbReference type="ARBA" id="ARBA00019161"/>
    </source>
</evidence>
<dbReference type="PANTHER" id="PTHR20858:SF17">
    <property type="entry name" value="HYDROXYMETHYLPYRIMIDINE_PHOSPHOMETHYLPYRIMIDINE KINASE THI20-RELATED"/>
    <property type="match status" value="1"/>
</dbReference>
<organism evidence="17 18">
    <name type="scientific">Anaerobium acetethylicum</name>
    <dbReference type="NCBI Taxonomy" id="1619234"/>
    <lineage>
        <taxon>Bacteria</taxon>
        <taxon>Bacillati</taxon>
        <taxon>Bacillota</taxon>
        <taxon>Clostridia</taxon>
        <taxon>Lachnospirales</taxon>
        <taxon>Lachnospiraceae</taxon>
        <taxon>Anaerobium</taxon>
    </lineage>
</organism>
<evidence type="ECO:0000256" key="12">
    <source>
        <dbReference type="ARBA" id="ARBA00022977"/>
    </source>
</evidence>
<dbReference type="EMBL" id="FMKA01000002">
    <property type="protein sequence ID" value="SCP95560.1"/>
    <property type="molecule type" value="Genomic_DNA"/>
</dbReference>